<gene>
    <name evidence="6" type="ORF">MBAV_002155</name>
</gene>
<comment type="caution">
    <text evidence="6">The sequence shown here is derived from an EMBL/GenBank/DDBJ whole genome shotgun (WGS) entry which is preliminary data.</text>
</comment>
<dbReference type="Pfam" id="PF00496">
    <property type="entry name" value="SBP_bac_5"/>
    <property type="match status" value="1"/>
</dbReference>
<protein>
    <submittedName>
        <fullName evidence="6">Bacterial extracellular solute-binding protein, family 5</fullName>
    </submittedName>
</protein>
<dbReference type="PATRIC" id="fig|29290.4.peg.2866"/>
<keyword evidence="3" id="KW-0813">Transport</keyword>
<keyword evidence="7" id="KW-1185">Reference proteome</keyword>
<dbReference type="InterPro" id="IPR000914">
    <property type="entry name" value="SBP_5_dom"/>
</dbReference>
<evidence type="ECO:0000256" key="2">
    <source>
        <dbReference type="ARBA" id="ARBA00005695"/>
    </source>
</evidence>
<dbReference type="GO" id="GO:0015833">
    <property type="term" value="P:peptide transport"/>
    <property type="evidence" value="ECO:0007669"/>
    <property type="project" value="TreeGrafter"/>
</dbReference>
<feature type="non-terminal residue" evidence="6">
    <location>
        <position position="101"/>
    </location>
</feature>
<name>A0A0F3GUW1_9BACT</name>
<reference evidence="6 7" key="1">
    <citation type="submission" date="2015-02" db="EMBL/GenBank/DDBJ databases">
        <title>Single-cell genomics of uncultivated deep-branching MTB reveals a conserved set of magnetosome genes.</title>
        <authorList>
            <person name="Kolinko S."/>
            <person name="Richter M."/>
            <person name="Glockner F.O."/>
            <person name="Brachmann A."/>
            <person name="Schuler D."/>
        </authorList>
    </citation>
    <scope>NUCLEOTIDE SEQUENCE [LARGE SCALE GENOMIC DNA]</scope>
    <source>
        <strain evidence="6">TM-1</strain>
    </source>
</reference>
<dbReference type="Gene3D" id="3.40.190.10">
    <property type="entry name" value="Periplasmic binding protein-like II"/>
    <property type="match status" value="1"/>
</dbReference>
<evidence type="ECO:0000259" key="5">
    <source>
        <dbReference type="Pfam" id="PF00496"/>
    </source>
</evidence>
<dbReference type="PANTHER" id="PTHR30290:SF10">
    <property type="entry name" value="PERIPLASMIC OLIGOPEPTIDE-BINDING PROTEIN-RELATED"/>
    <property type="match status" value="1"/>
</dbReference>
<evidence type="ECO:0000256" key="1">
    <source>
        <dbReference type="ARBA" id="ARBA00004196"/>
    </source>
</evidence>
<proteinExistence type="inferred from homology"/>
<evidence type="ECO:0000256" key="4">
    <source>
        <dbReference type="ARBA" id="ARBA00022729"/>
    </source>
</evidence>
<organism evidence="6 7">
    <name type="scientific">Candidatus Magnetobacterium bavaricum</name>
    <dbReference type="NCBI Taxonomy" id="29290"/>
    <lineage>
        <taxon>Bacteria</taxon>
        <taxon>Pseudomonadati</taxon>
        <taxon>Nitrospirota</taxon>
        <taxon>Thermodesulfovibrionia</taxon>
        <taxon>Thermodesulfovibrionales</taxon>
        <taxon>Candidatus Magnetobacteriaceae</taxon>
        <taxon>Candidatus Magnetobacterium</taxon>
    </lineage>
</organism>
<dbReference type="Gene3D" id="3.90.76.10">
    <property type="entry name" value="Dipeptide-binding Protein, Domain 1"/>
    <property type="match status" value="1"/>
</dbReference>
<dbReference type="Proteomes" id="UP000033423">
    <property type="component" value="Unassembled WGS sequence"/>
</dbReference>
<dbReference type="GO" id="GO:1904680">
    <property type="term" value="F:peptide transmembrane transporter activity"/>
    <property type="evidence" value="ECO:0007669"/>
    <property type="project" value="TreeGrafter"/>
</dbReference>
<comment type="subcellular location">
    <subcellularLocation>
        <location evidence="1">Cell envelope</location>
    </subcellularLocation>
</comment>
<dbReference type="SUPFAM" id="SSF53850">
    <property type="entry name" value="Periplasmic binding protein-like II"/>
    <property type="match status" value="1"/>
</dbReference>
<dbReference type="GO" id="GO:0030313">
    <property type="term" value="C:cell envelope"/>
    <property type="evidence" value="ECO:0007669"/>
    <property type="project" value="UniProtKB-SubCell"/>
</dbReference>
<keyword evidence="4" id="KW-0732">Signal</keyword>
<dbReference type="InterPro" id="IPR039424">
    <property type="entry name" value="SBP_5"/>
</dbReference>
<evidence type="ECO:0000313" key="6">
    <source>
        <dbReference type="EMBL" id="KJU85652.1"/>
    </source>
</evidence>
<dbReference type="PANTHER" id="PTHR30290">
    <property type="entry name" value="PERIPLASMIC BINDING COMPONENT OF ABC TRANSPORTER"/>
    <property type="match status" value="1"/>
</dbReference>
<evidence type="ECO:0000313" key="7">
    <source>
        <dbReference type="Proteomes" id="UP000033423"/>
    </source>
</evidence>
<dbReference type="EMBL" id="LACI01000926">
    <property type="protein sequence ID" value="KJU85652.1"/>
    <property type="molecule type" value="Genomic_DNA"/>
</dbReference>
<feature type="domain" description="Solute-binding protein family 5" evidence="5">
    <location>
        <begin position="51"/>
        <end position="100"/>
    </location>
</feature>
<dbReference type="AlphaFoldDB" id="A0A0F3GUW1"/>
<accession>A0A0F3GUW1</accession>
<sequence>MSRVERLDGYLYCRIGANPTTLDPAYVVDVLGGVIAAKLYNGLVRLDDDLQVVPDIARQWSVSDDGLTYTFVLREDVVFHNGQRLTAEDVVYSFRRIMSPQ</sequence>
<comment type="similarity">
    <text evidence="2">Belongs to the bacterial solute-binding protein 5 family.</text>
</comment>
<evidence type="ECO:0000256" key="3">
    <source>
        <dbReference type="ARBA" id="ARBA00022448"/>
    </source>
</evidence>